<name>A0A024SKF4_HYPJR</name>
<gene>
    <name evidence="8" type="ORF">M419DRAFT_139626</name>
</gene>
<protein>
    <submittedName>
        <fullName evidence="8">FAD/NAD(P)-binding domain-containing protein</fullName>
    </submittedName>
</protein>
<dbReference type="EMBL" id="KI911139">
    <property type="protein sequence ID" value="ETS06292.1"/>
    <property type="molecule type" value="Genomic_DNA"/>
</dbReference>
<dbReference type="HOGENOM" id="CLU_009665_6_3_1"/>
<dbReference type="Gene3D" id="3.50.50.60">
    <property type="entry name" value="FAD/NAD(P)-binding domain"/>
    <property type="match status" value="1"/>
</dbReference>
<organism evidence="8 9">
    <name type="scientific">Hypocrea jecorina (strain ATCC 56765 / BCRC 32924 / NRRL 11460 / Rut C-30)</name>
    <name type="common">Trichoderma reesei</name>
    <dbReference type="NCBI Taxonomy" id="1344414"/>
    <lineage>
        <taxon>Eukaryota</taxon>
        <taxon>Fungi</taxon>
        <taxon>Dikarya</taxon>
        <taxon>Ascomycota</taxon>
        <taxon>Pezizomycotina</taxon>
        <taxon>Sordariomycetes</taxon>
        <taxon>Hypocreomycetidae</taxon>
        <taxon>Hypocreales</taxon>
        <taxon>Hypocreaceae</taxon>
        <taxon>Trichoderma</taxon>
    </lineage>
</organism>
<dbReference type="GO" id="GO:0044550">
    <property type="term" value="P:secondary metabolite biosynthetic process"/>
    <property type="evidence" value="ECO:0007669"/>
    <property type="project" value="TreeGrafter"/>
</dbReference>
<evidence type="ECO:0000313" key="9">
    <source>
        <dbReference type="Proteomes" id="UP000024376"/>
    </source>
</evidence>
<dbReference type="InterPro" id="IPR051104">
    <property type="entry name" value="FAD_monoxygenase"/>
</dbReference>
<evidence type="ECO:0000259" key="7">
    <source>
        <dbReference type="Pfam" id="PF01494"/>
    </source>
</evidence>
<keyword evidence="4" id="KW-0274">FAD</keyword>
<comment type="similarity">
    <text evidence="2">Belongs to the paxM FAD-dependent monooxygenase family.</text>
</comment>
<dbReference type="KEGG" id="trr:M419DRAFT_139626"/>
<evidence type="ECO:0000313" key="8">
    <source>
        <dbReference type="EMBL" id="ETS06292.1"/>
    </source>
</evidence>
<keyword evidence="3" id="KW-0285">Flavoprotein</keyword>
<evidence type="ECO:0000256" key="3">
    <source>
        <dbReference type="ARBA" id="ARBA00022630"/>
    </source>
</evidence>
<dbReference type="SUPFAM" id="SSF51905">
    <property type="entry name" value="FAD/NAD(P)-binding domain"/>
    <property type="match status" value="1"/>
</dbReference>
<sequence length="467" mass="50619">MEPNNHHDGLNGQKADNPLEVAIVGGGLTGLALALGLLRRNVNFTIYERAASFGELGVGIHFTPNAERAMKALDPRILQSYVDVATHAEGGFLSFVDGLHVRKGDDAEASEDDDLLFQLRMGEGYKAARRCDIVSQLVKHIPQERVQLLKWLQSVEEDAEGRAVLTFRDGSTAKADVVVGCDGIRSQVRSAMFGSGPSAPRAQYAHQLAFRGLVPMAKVAATLGPEKTSRAIGYLGPGGFVLSVPLAGINMMHLEVFVMDPLPWSDDTTGSKPDKDKDEDDVKRYVLPSTRAEAEKAFTEFNPTVRSLISLLPEELGKWAIFDMLDSPAPSYALGRMCLAGDAAHASTPNQGGGAGAGMEDSLVLAEILAALADRAKSGARVGSWEISEGLKIYSDARYERAQWLVQSSRRVAQLFTRKKGAGQGGEEEEPISREILERSHQLWDYDVDAAVEEALGKLRAKVLEKH</sequence>
<dbReference type="Proteomes" id="UP000024376">
    <property type="component" value="Unassembled WGS sequence"/>
</dbReference>
<dbReference type="InterPro" id="IPR002938">
    <property type="entry name" value="FAD-bd"/>
</dbReference>
<dbReference type="GO" id="GO:0004497">
    <property type="term" value="F:monooxygenase activity"/>
    <property type="evidence" value="ECO:0007669"/>
    <property type="project" value="UniProtKB-KW"/>
</dbReference>
<dbReference type="AlphaFoldDB" id="A0A024SKF4"/>
<dbReference type="InterPro" id="IPR036188">
    <property type="entry name" value="FAD/NAD-bd_sf"/>
</dbReference>
<feature type="domain" description="FAD-binding" evidence="7">
    <location>
        <begin position="20"/>
        <end position="377"/>
    </location>
</feature>
<reference evidence="9" key="1">
    <citation type="journal article" date="2013" name="Ind. Biotechnol.">
        <title>Comparative genomics analysis of Trichoderma reesei strains.</title>
        <authorList>
            <person name="Koike H."/>
            <person name="Aerts A."/>
            <person name="LaButti K."/>
            <person name="Grigoriev I.V."/>
            <person name="Baker S.E."/>
        </authorList>
    </citation>
    <scope>NUCLEOTIDE SEQUENCE [LARGE SCALE GENOMIC DNA]</scope>
    <source>
        <strain evidence="9">ATCC 56765 / BCRC 32924 / NRRL 11460 / Rut C-30</strain>
    </source>
</reference>
<accession>A0A024SKF4</accession>
<evidence type="ECO:0000256" key="6">
    <source>
        <dbReference type="ARBA" id="ARBA00023033"/>
    </source>
</evidence>
<evidence type="ECO:0000256" key="5">
    <source>
        <dbReference type="ARBA" id="ARBA00023002"/>
    </source>
</evidence>
<dbReference type="PRINTS" id="PR00420">
    <property type="entry name" value="RNGMNOXGNASE"/>
</dbReference>
<dbReference type="GO" id="GO:0071949">
    <property type="term" value="F:FAD binding"/>
    <property type="evidence" value="ECO:0007669"/>
    <property type="project" value="InterPro"/>
</dbReference>
<dbReference type="Pfam" id="PF01494">
    <property type="entry name" value="FAD_binding_3"/>
    <property type="match status" value="1"/>
</dbReference>
<evidence type="ECO:0000256" key="1">
    <source>
        <dbReference type="ARBA" id="ARBA00001974"/>
    </source>
</evidence>
<evidence type="ECO:0000256" key="4">
    <source>
        <dbReference type="ARBA" id="ARBA00022827"/>
    </source>
</evidence>
<dbReference type="PANTHER" id="PTHR46720:SF3">
    <property type="entry name" value="FAD-BINDING DOMAIN-CONTAINING PROTEIN-RELATED"/>
    <property type="match status" value="1"/>
</dbReference>
<dbReference type="PANTHER" id="PTHR46720">
    <property type="entry name" value="HYDROXYLASE, PUTATIVE (AFU_ORTHOLOGUE AFUA_3G01460)-RELATED"/>
    <property type="match status" value="1"/>
</dbReference>
<evidence type="ECO:0000256" key="2">
    <source>
        <dbReference type="ARBA" id="ARBA00007992"/>
    </source>
</evidence>
<dbReference type="OrthoDB" id="417877at2759"/>
<comment type="cofactor">
    <cofactor evidence="1">
        <name>FAD</name>
        <dbReference type="ChEBI" id="CHEBI:57692"/>
    </cofactor>
</comment>
<proteinExistence type="inferred from homology"/>
<keyword evidence="5" id="KW-0560">Oxidoreductase</keyword>
<keyword evidence="6" id="KW-0503">Monooxygenase</keyword>